<keyword evidence="4 6" id="KW-1133">Transmembrane helix</keyword>
<evidence type="ECO:0000313" key="9">
    <source>
        <dbReference type="EMBL" id="UVF20683.1"/>
    </source>
</evidence>
<keyword evidence="10" id="KW-1185">Reference proteome</keyword>
<keyword evidence="3 6" id="KW-0812">Transmembrane</keyword>
<evidence type="ECO:0000256" key="4">
    <source>
        <dbReference type="ARBA" id="ARBA00022989"/>
    </source>
</evidence>
<dbReference type="EMBL" id="CP102845">
    <property type="protein sequence ID" value="UVF20683.1"/>
    <property type="molecule type" value="Genomic_DNA"/>
</dbReference>
<feature type="signal peptide" evidence="7">
    <location>
        <begin position="1"/>
        <end position="33"/>
    </location>
</feature>
<keyword evidence="2" id="KW-1003">Cell membrane</keyword>
<dbReference type="PROSITE" id="PS00216">
    <property type="entry name" value="SUGAR_TRANSPORT_1"/>
    <property type="match status" value="1"/>
</dbReference>
<feature type="transmembrane region" description="Helical" evidence="6">
    <location>
        <begin position="309"/>
        <end position="331"/>
    </location>
</feature>
<name>A0ABY5RUI4_9HYPH</name>
<feature type="transmembrane region" description="Helical" evidence="6">
    <location>
        <begin position="214"/>
        <end position="237"/>
    </location>
</feature>
<feature type="transmembrane region" description="Helical" evidence="6">
    <location>
        <begin position="343"/>
        <end position="362"/>
    </location>
</feature>
<dbReference type="Gene3D" id="1.20.1250.20">
    <property type="entry name" value="MFS general substrate transporter like domains"/>
    <property type="match status" value="1"/>
</dbReference>
<feature type="transmembrane region" description="Helical" evidence="6">
    <location>
        <begin position="374"/>
        <end position="396"/>
    </location>
</feature>
<feature type="domain" description="Major facilitator superfamily (MFS) profile" evidence="8">
    <location>
        <begin position="17"/>
        <end position="398"/>
    </location>
</feature>
<feature type="transmembrane region" description="Helical" evidence="6">
    <location>
        <begin position="149"/>
        <end position="169"/>
    </location>
</feature>
<dbReference type="InterPro" id="IPR036259">
    <property type="entry name" value="MFS_trans_sf"/>
</dbReference>
<feature type="transmembrane region" description="Helical" evidence="6">
    <location>
        <begin position="85"/>
        <end position="104"/>
    </location>
</feature>
<dbReference type="PANTHER" id="PTHR43124">
    <property type="entry name" value="PURINE EFFLUX PUMP PBUE"/>
    <property type="match status" value="1"/>
</dbReference>
<feature type="chain" id="PRO_5046840316" evidence="7">
    <location>
        <begin position="34"/>
        <end position="412"/>
    </location>
</feature>
<comment type="subcellular location">
    <subcellularLocation>
        <location evidence="1">Cell membrane</location>
        <topology evidence="1">Multi-pass membrane protein</topology>
    </subcellularLocation>
</comment>
<dbReference type="PROSITE" id="PS50850">
    <property type="entry name" value="MFS"/>
    <property type="match status" value="1"/>
</dbReference>
<dbReference type="RefSeq" id="WP_173946933.1">
    <property type="nucleotide sequence ID" value="NZ_CP102845.1"/>
</dbReference>
<feature type="transmembrane region" description="Helical" evidence="6">
    <location>
        <begin position="57"/>
        <end position="78"/>
    </location>
</feature>
<feature type="transmembrane region" description="Helical" evidence="6">
    <location>
        <begin position="243"/>
        <end position="273"/>
    </location>
</feature>
<evidence type="ECO:0000256" key="5">
    <source>
        <dbReference type="ARBA" id="ARBA00023136"/>
    </source>
</evidence>
<dbReference type="Pfam" id="PF07690">
    <property type="entry name" value="MFS_1"/>
    <property type="match status" value="1"/>
</dbReference>
<dbReference type="CDD" id="cd17473">
    <property type="entry name" value="MFS_arabinose_efflux_permease_like"/>
    <property type="match status" value="1"/>
</dbReference>
<evidence type="ECO:0000256" key="1">
    <source>
        <dbReference type="ARBA" id="ARBA00004651"/>
    </source>
</evidence>
<dbReference type="Proteomes" id="UP001017257">
    <property type="component" value="Chromosome"/>
</dbReference>
<evidence type="ECO:0000256" key="2">
    <source>
        <dbReference type="ARBA" id="ARBA00022475"/>
    </source>
</evidence>
<evidence type="ECO:0000256" key="3">
    <source>
        <dbReference type="ARBA" id="ARBA00022692"/>
    </source>
</evidence>
<keyword evidence="7" id="KW-0732">Signal</keyword>
<dbReference type="SUPFAM" id="SSF103473">
    <property type="entry name" value="MFS general substrate transporter"/>
    <property type="match status" value="1"/>
</dbReference>
<accession>A0ABY5RUI4</accession>
<evidence type="ECO:0000256" key="6">
    <source>
        <dbReference type="SAM" id="Phobius"/>
    </source>
</evidence>
<proteinExistence type="predicted"/>
<gene>
    <name evidence="9" type="ORF">HPT29_006025</name>
</gene>
<sequence>MASTTIPRQTQVWRDPRAIALLMAASLTTMANATISPALPGLERLFGEDPNAGMLVRLLVPAPSISVAIFAPFAGLVADRYGRRRMLLAGVVLFVIAGCAGLFLPDLPTVFASRLVLGLAVALIMTAQTALIGDYFTGDERSALSGIQISARNFGGLVFISLAGWFAAISPRLPFVIYGVAAVFLPLMWKVIVDPQRTSSAPHACLEESSSDPSSWSLVFALLVLLQAVTNMIFFVMPTQLSFFFAVAGCSSPVMTGSALGILMLSGGSLALLYGRVQRAIGYAAVFALGYGVMALGFVLLALAATPLAWFVAAAAIGAGYALVSPSFVTLALELAPIRRRGAAGGVLAASVFIGQFCSPLLSTPLVATYGYEGLFYITSSLAAAMAGAAVLRAAALRLGGLSCLRGIYGKR</sequence>
<feature type="transmembrane region" description="Helical" evidence="6">
    <location>
        <begin position="280"/>
        <end position="303"/>
    </location>
</feature>
<dbReference type="PANTHER" id="PTHR43124:SF3">
    <property type="entry name" value="CHLORAMPHENICOL EFFLUX PUMP RV0191"/>
    <property type="match status" value="1"/>
</dbReference>
<dbReference type="InterPro" id="IPR020846">
    <property type="entry name" value="MFS_dom"/>
</dbReference>
<evidence type="ECO:0000256" key="7">
    <source>
        <dbReference type="SAM" id="SignalP"/>
    </source>
</evidence>
<feature type="transmembrane region" description="Helical" evidence="6">
    <location>
        <begin position="116"/>
        <end position="137"/>
    </location>
</feature>
<dbReference type="InterPro" id="IPR005829">
    <property type="entry name" value="Sugar_transporter_CS"/>
</dbReference>
<keyword evidence="5 6" id="KW-0472">Membrane</keyword>
<reference evidence="9" key="1">
    <citation type="submission" date="2022-08" db="EMBL/GenBank/DDBJ databases">
        <title>Microvirga terrae sp. nov., isolated from soil.</title>
        <authorList>
            <person name="Kim K.H."/>
            <person name="Seo Y.L."/>
            <person name="Kim J.M."/>
            <person name="Lee J.K."/>
            <person name="Han D.M."/>
            <person name="Jeon C.O."/>
        </authorList>
    </citation>
    <scope>NUCLEOTIDE SEQUENCE</scope>
    <source>
        <strain evidence="9">R24</strain>
    </source>
</reference>
<evidence type="ECO:0000259" key="8">
    <source>
        <dbReference type="PROSITE" id="PS50850"/>
    </source>
</evidence>
<organism evidence="9 10">
    <name type="scientific">Microvirga terrae</name>
    <dbReference type="NCBI Taxonomy" id="2740529"/>
    <lineage>
        <taxon>Bacteria</taxon>
        <taxon>Pseudomonadati</taxon>
        <taxon>Pseudomonadota</taxon>
        <taxon>Alphaproteobacteria</taxon>
        <taxon>Hyphomicrobiales</taxon>
        <taxon>Methylobacteriaceae</taxon>
        <taxon>Microvirga</taxon>
    </lineage>
</organism>
<protein>
    <submittedName>
        <fullName evidence="9">MFS transporter</fullName>
    </submittedName>
</protein>
<dbReference type="InterPro" id="IPR011701">
    <property type="entry name" value="MFS"/>
</dbReference>
<dbReference type="InterPro" id="IPR050189">
    <property type="entry name" value="MFS_Efflux_Transporters"/>
</dbReference>
<feature type="transmembrane region" description="Helical" evidence="6">
    <location>
        <begin position="175"/>
        <end position="193"/>
    </location>
</feature>
<evidence type="ECO:0000313" key="10">
    <source>
        <dbReference type="Proteomes" id="UP001017257"/>
    </source>
</evidence>